<dbReference type="InterPro" id="IPR024079">
    <property type="entry name" value="MetalloPept_cat_dom_sf"/>
</dbReference>
<dbReference type="GO" id="GO:0008237">
    <property type="term" value="F:metallopeptidase activity"/>
    <property type="evidence" value="ECO:0007669"/>
    <property type="project" value="InterPro"/>
</dbReference>
<feature type="chain" id="PRO_5015849607" description="Membrane metalloprotease" evidence="1">
    <location>
        <begin position="20"/>
        <end position="248"/>
    </location>
</feature>
<keyword evidence="1" id="KW-0732">Signal</keyword>
<organism evidence="2 3">
    <name type="scientific">Archangium gephyra</name>
    <dbReference type="NCBI Taxonomy" id="48"/>
    <lineage>
        <taxon>Bacteria</taxon>
        <taxon>Pseudomonadati</taxon>
        <taxon>Myxococcota</taxon>
        <taxon>Myxococcia</taxon>
        <taxon>Myxococcales</taxon>
        <taxon>Cystobacterineae</taxon>
        <taxon>Archangiaceae</taxon>
        <taxon>Archangium</taxon>
    </lineage>
</organism>
<dbReference type="Gene3D" id="3.40.390.10">
    <property type="entry name" value="Collagenase (Catalytic Domain)"/>
    <property type="match status" value="1"/>
</dbReference>
<evidence type="ECO:0000256" key="1">
    <source>
        <dbReference type="SAM" id="SignalP"/>
    </source>
</evidence>
<dbReference type="EMBL" id="QFQP01000001">
    <property type="protein sequence ID" value="PZR18574.1"/>
    <property type="molecule type" value="Genomic_DNA"/>
</dbReference>
<dbReference type="Proteomes" id="UP000249061">
    <property type="component" value="Unassembled WGS sequence"/>
</dbReference>
<name>A0A2W5VSC4_9BACT</name>
<gene>
    <name evidence="2" type="ORF">DI536_01455</name>
</gene>
<sequence length="248" mass="26929">MSRFVALLSLLIISCGGTATPEERKPPPQLFSPSSTIKKVVVEIDYGPDAQPYEGGTLFDANAERLFRDTGKTFTVQSPTPIDEPTKTSLDVNELLEIAARHRDVKNSDATAGFYVLFVNARFKDSALQVRDDVLGVSIGNTGVIAMFKPVIESTKSILTPNLERFVEQTTLTHEFGHAVGLVNNGAPALANHHDTEHGAHCSSEQCVMYWQNEGASAAIEFARKYLTSGNAIVFDADCLADVDALKK</sequence>
<protein>
    <recommendedName>
        <fullName evidence="4">Membrane metalloprotease</fullName>
    </recommendedName>
</protein>
<accession>A0A2W5VSC4</accession>
<dbReference type="SUPFAM" id="SSF55486">
    <property type="entry name" value="Metalloproteases ('zincins'), catalytic domain"/>
    <property type="match status" value="1"/>
</dbReference>
<reference evidence="2 3" key="1">
    <citation type="submission" date="2017-08" db="EMBL/GenBank/DDBJ databases">
        <title>Infants hospitalized years apart are colonized by the same room-sourced microbial strains.</title>
        <authorList>
            <person name="Brooks B."/>
            <person name="Olm M.R."/>
            <person name="Firek B.A."/>
            <person name="Baker R."/>
            <person name="Thomas B.C."/>
            <person name="Morowitz M.J."/>
            <person name="Banfield J.F."/>
        </authorList>
    </citation>
    <scope>NUCLEOTIDE SEQUENCE [LARGE SCALE GENOMIC DNA]</scope>
    <source>
        <strain evidence="2">S2_003_000_R2_14</strain>
    </source>
</reference>
<evidence type="ECO:0008006" key="4">
    <source>
        <dbReference type="Google" id="ProtNLM"/>
    </source>
</evidence>
<comment type="caution">
    <text evidence="2">The sequence shown here is derived from an EMBL/GenBank/DDBJ whole genome shotgun (WGS) entry which is preliminary data.</text>
</comment>
<dbReference type="AlphaFoldDB" id="A0A2W5VSC4"/>
<evidence type="ECO:0000313" key="3">
    <source>
        <dbReference type="Proteomes" id="UP000249061"/>
    </source>
</evidence>
<dbReference type="PROSITE" id="PS51257">
    <property type="entry name" value="PROKAR_LIPOPROTEIN"/>
    <property type="match status" value="1"/>
</dbReference>
<proteinExistence type="predicted"/>
<feature type="signal peptide" evidence="1">
    <location>
        <begin position="1"/>
        <end position="19"/>
    </location>
</feature>
<evidence type="ECO:0000313" key="2">
    <source>
        <dbReference type="EMBL" id="PZR18574.1"/>
    </source>
</evidence>